<comment type="caution">
    <text evidence="1">The sequence shown here is derived from an EMBL/GenBank/DDBJ whole genome shotgun (WGS) entry which is preliminary data.</text>
</comment>
<dbReference type="EMBL" id="AMFJ01000872">
    <property type="protein sequence ID" value="EKE26245.1"/>
    <property type="molecule type" value="Genomic_DNA"/>
</dbReference>
<sequence>MKNVLSSKNKIFITQKEFLEPKEALEIAVNFWLKVEKAEKTFDSILVLVKRNFEIKEEFKRIEGFDVDEFENKKTFEDRAAYLWDFFKPIIDWRKLTWSKINDIEDFVKRNFTSLIYNDLLTKIHSVYLSMCRDLWVLRKGKNDDEIAFLKEFTVNFKNHLKLLAIKYITTLEFRIYKKDERIPEVFPWSIRNHFYKNDEKWIKKIIKEITSTFKNLLHIN</sequence>
<protein>
    <submittedName>
        <fullName evidence="1">Uncharacterized protein</fullName>
    </submittedName>
</protein>
<organism evidence="1">
    <name type="scientific">uncultured bacterium</name>
    <name type="common">gcode 4</name>
    <dbReference type="NCBI Taxonomy" id="1234023"/>
    <lineage>
        <taxon>Bacteria</taxon>
        <taxon>environmental samples</taxon>
    </lineage>
</organism>
<proteinExistence type="predicted"/>
<dbReference type="AlphaFoldDB" id="K2GSG8"/>
<name>K2GSG8_9BACT</name>
<evidence type="ECO:0000313" key="1">
    <source>
        <dbReference type="EMBL" id="EKE26245.1"/>
    </source>
</evidence>
<gene>
    <name evidence="1" type="ORF">ACD_4C00356G0001</name>
</gene>
<accession>K2GSG8</accession>
<reference evidence="1" key="1">
    <citation type="journal article" date="2012" name="Science">
        <title>Fermentation, hydrogen, and sulfur metabolism in multiple uncultivated bacterial phyla.</title>
        <authorList>
            <person name="Wrighton K.C."/>
            <person name="Thomas B.C."/>
            <person name="Sharon I."/>
            <person name="Miller C.S."/>
            <person name="Castelle C.J."/>
            <person name="VerBerkmoes N.C."/>
            <person name="Wilkins M.J."/>
            <person name="Hettich R.L."/>
            <person name="Lipton M.S."/>
            <person name="Williams K.H."/>
            <person name="Long P.E."/>
            <person name="Banfield J.F."/>
        </authorList>
    </citation>
    <scope>NUCLEOTIDE SEQUENCE [LARGE SCALE GENOMIC DNA]</scope>
</reference>